<reference evidence="2" key="1">
    <citation type="journal article" date="2023" name="Front. Mar. Sci.">
        <title>A new Merluccius polli reference genome to investigate the effects of global change in West African waters.</title>
        <authorList>
            <person name="Mateo J.L."/>
            <person name="Blanco-Fernandez C."/>
            <person name="Garcia-Vazquez E."/>
            <person name="Machado-Schiaffino G."/>
        </authorList>
    </citation>
    <scope>NUCLEOTIDE SEQUENCE</scope>
    <source>
        <strain evidence="2">C29</strain>
        <tissue evidence="2">Fin</tissue>
    </source>
</reference>
<evidence type="ECO:0000256" key="1">
    <source>
        <dbReference type="SAM" id="MobiDB-lite"/>
    </source>
</evidence>
<name>A0AA47MFF5_MERPO</name>
<gene>
    <name evidence="2" type="primary">GPCPD1_1</name>
    <name evidence="2" type="ORF">N1851_024075</name>
</gene>
<evidence type="ECO:0000313" key="3">
    <source>
        <dbReference type="Proteomes" id="UP001174136"/>
    </source>
</evidence>
<organism evidence="2 3">
    <name type="scientific">Merluccius polli</name>
    <name type="common">Benguela hake</name>
    <name type="synonym">Merluccius cadenati</name>
    <dbReference type="NCBI Taxonomy" id="89951"/>
    <lineage>
        <taxon>Eukaryota</taxon>
        <taxon>Metazoa</taxon>
        <taxon>Chordata</taxon>
        <taxon>Craniata</taxon>
        <taxon>Vertebrata</taxon>
        <taxon>Euteleostomi</taxon>
        <taxon>Actinopterygii</taxon>
        <taxon>Neopterygii</taxon>
        <taxon>Teleostei</taxon>
        <taxon>Neoteleostei</taxon>
        <taxon>Acanthomorphata</taxon>
        <taxon>Zeiogadaria</taxon>
        <taxon>Gadariae</taxon>
        <taxon>Gadiformes</taxon>
        <taxon>Gadoidei</taxon>
        <taxon>Merlucciidae</taxon>
        <taxon>Merluccius</taxon>
    </lineage>
</organism>
<dbReference type="AlphaFoldDB" id="A0AA47MFF5"/>
<dbReference type="Gene3D" id="2.60.40.10">
    <property type="entry name" value="Immunoglobulins"/>
    <property type="match status" value="1"/>
</dbReference>
<dbReference type="EMBL" id="JAOPHQ010004466">
    <property type="protein sequence ID" value="KAK0139287.1"/>
    <property type="molecule type" value="Genomic_DNA"/>
</dbReference>
<dbReference type="Proteomes" id="UP001174136">
    <property type="component" value="Unassembled WGS sequence"/>
</dbReference>
<feature type="region of interest" description="Disordered" evidence="1">
    <location>
        <begin position="116"/>
        <end position="136"/>
    </location>
</feature>
<feature type="compositionally biased region" description="Acidic residues" evidence="1">
    <location>
        <begin position="116"/>
        <end position="125"/>
    </location>
</feature>
<comment type="caution">
    <text evidence="2">The sequence shown here is derived from an EMBL/GenBank/DDBJ whole genome shotgun (WGS) entry which is preliminary data.</text>
</comment>
<protein>
    <submittedName>
        <fullName evidence="2">Glycerophosphocholine phosphodiesterase GPCPD1</fullName>
    </submittedName>
</protein>
<proteinExistence type="predicted"/>
<keyword evidence="3" id="KW-1185">Reference proteome</keyword>
<sequence length="207" mass="23234">MISYHPSDPKAETESAAGSCQVIVTKWETHQQPRTMTPSESHMKNDDGQFGNHAGVDCVDSGWLTCQTEVRLRLHHSKSAPVSITKKKFKKSRFRYVTLRGPNQGQATIKLNLEGYEEEEEEEGDQGLPDPTPLHKMSTTLEISMISSDGYKSRHSQPDCGYALEPSRWTEYTIQTMDPDNLELTFEFFEVTNAAASITSHSYSSAL</sequence>
<dbReference type="InterPro" id="IPR013783">
    <property type="entry name" value="Ig-like_fold"/>
</dbReference>
<accession>A0AA47MFF5</accession>
<evidence type="ECO:0000313" key="2">
    <source>
        <dbReference type="EMBL" id="KAK0139287.1"/>
    </source>
</evidence>